<evidence type="ECO:0000313" key="1">
    <source>
        <dbReference type="EMBL" id="KAF2396735.1"/>
    </source>
</evidence>
<dbReference type="Proteomes" id="UP000799640">
    <property type="component" value="Unassembled WGS sequence"/>
</dbReference>
<dbReference type="EMBL" id="ML996706">
    <property type="protein sequence ID" value="KAF2396735.1"/>
    <property type="molecule type" value="Genomic_DNA"/>
</dbReference>
<accession>A0A6G1HLV0</accession>
<proteinExistence type="predicted"/>
<sequence>MYFLFTRDLCLRGVGTNMNIKCLRQQLLFCKVALAISAGRCERECEHGLWMDSIVTCPNTQTPPRLLPLPPHYIHLQAAIHQTPQIPPQSLPFYSSCCSNPVWFLLILNCHPFNLLRPPLLAPTHRRSEPPSVVA</sequence>
<organism evidence="1 2">
    <name type="scientific">Trichodelitschia bisporula</name>
    <dbReference type="NCBI Taxonomy" id="703511"/>
    <lineage>
        <taxon>Eukaryota</taxon>
        <taxon>Fungi</taxon>
        <taxon>Dikarya</taxon>
        <taxon>Ascomycota</taxon>
        <taxon>Pezizomycotina</taxon>
        <taxon>Dothideomycetes</taxon>
        <taxon>Dothideomycetes incertae sedis</taxon>
        <taxon>Phaeotrichales</taxon>
        <taxon>Phaeotrichaceae</taxon>
        <taxon>Trichodelitschia</taxon>
    </lineage>
</organism>
<keyword evidence="2" id="KW-1185">Reference proteome</keyword>
<protein>
    <submittedName>
        <fullName evidence="1">Uncharacterized protein</fullName>
    </submittedName>
</protein>
<gene>
    <name evidence="1" type="ORF">EJ06DRAFT_231702</name>
</gene>
<evidence type="ECO:0000313" key="2">
    <source>
        <dbReference type="Proteomes" id="UP000799640"/>
    </source>
</evidence>
<reference evidence="1" key="1">
    <citation type="journal article" date="2020" name="Stud. Mycol.">
        <title>101 Dothideomycetes genomes: a test case for predicting lifestyles and emergence of pathogens.</title>
        <authorList>
            <person name="Haridas S."/>
            <person name="Albert R."/>
            <person name="Binder M."/>
            <person name="Bloem J."/>
            <person name="Labutti K."/>
            <person name="Salamov A."/>
            <person name="Andreopoulos B."/>
            <person name="Baker S."/>
            <person name="Barry K."/>
            <person name="Bills G."/>
            <person name="Bluhm B."/>
            <person name="Cannon C."/>
            <person name="Castanera R."/>
            <person name="Culley D."/>
            <person name="Daum C."/>
            <person name="Ezra D."/>
            <person name="Gonzalez J."/>
            <person name="Henrissat B."/>
            <person name="Kuo A."/>
            <person name="Liang C."/>
            <person name="Lipzen A."/>
            <person name="Lutzoni F."/>
            <person name="Magnuson J."/>
            <person name="Mondo S."/>
            <person name="Nolan M."/>
            <person name="Ohm R."/>
            <person name="Pangilinan J."/>
            <person name="Park H.-J."/>
            <person name="Ramirez L."/>
            <person name="Alfaro M."/>
            <person name="Sun H."/>
            <person name="Tritt A."/>
            <person name="Yoshinaga Y."/>
            <person name="Zwiers L.-H."/>
            <person name="Turgeon B."/>
            <person name="Goodwin S."/>
            <person name="Spatafora J."/>
            <person name="Crous P."/>
            <person name="Grigoriev I."/>
        </authorList>
    </citation>
    <scope>NUCLEOTIDE SEQUENCE</scope>
    <source>
        <strain evidence="1">CBS 262.69</strain>
    </source>
</reference>
<dbReference type="AlphaFoldDB" id="A0A6G1HLV0"/>
<name>A0A6G1HLV0_9PEZI</name>